<dbReference type="KEGG" id="uvi:66066718"/>
<gene>
    <name evidence="2" type="ORF">UV8b_05941</name>
</gene>
<evidence type="ECO:0000313" key="2">
    <source>
        <dbReference type="EMBL" id="QUC21698.1"/>
    </source>
</evidence>
<reference evidence="2" key="1">
    <citation type="submission" date="2020-03" db="EMBL/GenBank/DDBJ databases">
        <title>A mixture of massive structural variations and highly conserved coding sequences in Ustilaginoidea virens genome.</title>
        <authorList>
            <person name="Zhang K."/>
            <person name="Zhao Z."/>
            <person name="Zhang Z."/>
            <person name="Li Y."/>
            <person name="Hsiang T."/>
            <person name="Sun W."/>
        </authorList>
    </citation>
    <scope>NUCLEOTIDE SEQUENCE</scope>
    <source>
        <strain evidence="2">UV-8b</strain>
    </source>
</reference>
<evidence type="ECO:0000256" key="1">
    <source>
        <dbReference type="SAM" id="MobiDB-lite"/>
    </source>
</evidence>
<dbReference type="GeneID" id="66066718"/>
<dbReference type="AlphaFoldDB" id="A0A8E5HUS9"/>
<dbReference type="RefSeq" id="XP_042999371.1">
    <property type="nucleotide sequence ID" value="XM_043143438.1"/>
</dbReference>
<feature type="region of interest" description="Disordered" evidence="1">
    <location>
        <begin position="255"/>
        <end position="279"/>
    </location>
</feature>
<keyword evidence="3" id="KW-1185">Reference proteome</keyword>
<proteinExistence type="predicted"/>
<dbReference type="EMBL" id="CP072756">
    <property type="protein sequence ID" value="QUC21698.1"/>
    <property type="molecule type" value="Genomic_DNA"/>
</dbReference>
<sequence>MARGTFSRGLWVISPRLDALEYREKLMGSVVKYPDFPIESHVPYHSPVRPKELVPDLDPRPIQVRNMHFWDKNVVDAKMKATIQSIVATFVDATKENSTEAMATIARVWHMSSPGEKFKALLRDEYYFDEVFKLLQSNHGVGYFITAIVTFVNLEERQIYGSSTGAGGSLEGPFDSRTGFNSRCEAVFGIAHERFHSECYQGETIVFMGYRKIELVKVKGIRAKLRRLFQGEKHGLAIMDRDDHWPEMKELPHQGTVNNFLGGPDSASARNSMEEERDPEAKKSFSSVFWIRAESWETVAASSLELAYTIVQQHAHKTPPGVAEMRKAKSIVQLDTLRVRRIAQAVKHWLLRPDNARWLLVFDDAGPSSDAPDLRVDATEEDEALSLPGVVTERVDGRDPVQAVCPSPPRESQWLPQLFERRGLSGSKYETIADAESPLTLLGSTLHQSPVTEIVPRLSCLLSASIIPVAPINAASPARQPPERFRAILGGTERSAAIGRRAACSRVSKTRLATRTRQACQDSGHLDDGLRYLVDRNFMQTPPTPSALRAAPVPLSSAVSERSNTAGSFDCFVVDPRARSHVRALMTDCETTCFDDGSGVLEKAARDDADTAWHVLGASVCVAQGALDQAVGCFALSLRQRASGADVRGRAEDLASALGRRETLALDEAEALYQQSVDVGTRATRR</sequence>
<dbReference type="OrthoDB" id="4971707at2759"/>
<organism evidence="2 3">
    <name type="scientific">Ustilaginoidea virens</name>
    <name type="common">Rice false smut fungus</name>
    <name type="synonym">Villosiclava virens</name>
    <dbReference type="NCBI Taxonomy" id="1159556"/>
    <lineage>
        <taxon>Eukaryota</taxon>
        <taxon>Fungi</taxon>
        <taxon>Dikarya</taxon>
        <taxon>Ascomycota</taxon>
        <taxon>Pezizomycotina</taxon>
        <taxon>Sordariomycetes</taxon>
        <taxon>Hypocreomycetidae</taxon>
        <taxon>Hypocreales</taxon>
        <taxon>Clavicipitaceae</taxon>
        <taxon>Ustilaginoidea</taxon>
    </lineage>
</organism>
<evidence type="ECO:0000313" key="3">
    <source>
        <dbReference type="Proteomes" id="UP000027002"/>
    </source>
</evidence>
<accession>A0A8E5HUS9</accession>
<protein>
    <submittedName>
        <fullName evidence="2">Uncharacterized protein</fullName>
    </submittedName>
</protein>
<dbReference type="Proteomes" id="UP000027002">
    <property type="component" value="Chromosome 4"/>
</dbReference>
<name>A0A8E5HUS9_USTVR</name>